<proteinExistence type="predicted"/>
<sequence length="95" mass="10527">MEWFYTGLCGIGQEPGSVGFKQIEIRPQPVGDIKSANATYRSINGLIGVDWKKTENTFELNVVVPPNATATIYFPKEYNKEPVKVGSGAHHFNVK</sequence>
<keyword evidence="3" id="KW-1185">Reference proteome</keyword>
<reference evidence="2 3" key="1">
    <citation type="submission" date="2022-02" db="EMBL/GenBank/DDBJ databases">
        <authorList>
            <person name="Min J."/>
        </authorList>
    </citation>
    <scope>NUCLEOTIDE SEQUENCE [LARGE SCALE GENOMIC DNA]</scope>
    <source>
        <strain evidence="2 3">GR10-1</strain>
    </source>
</reference>
<name>A0ABS9SKA3_9BACT</name>
<dbReference type="Pfam" id="PF17390">
    <property type="entry name" value="Bac_rhamnosid_C"/>
    <property type="match status" value="1"/>
</dbReference>
<dbReference type="Proteomes" id="UP001202248">
    <property type="component" value="Unassembled WGS sequence"/>
</dbReference>
<dbReference type="Gene3D" id="2.60.420.10">
    <property type="entry name" value="Maltose phosphorylase, domain 3"/>
    <property type="match status" value="1"/>
</dbReference>
<comment type="caution">
    <text evidence="2">The sequence shown here is derived from an EMBL/GenBank/DDBJ whole genome shotgun (WGS) entry which is preliminary data.</text>
</comment>
<dbReference type="InterPro" id="IPR008928">
    <property type="entry name" value="6-hairpin_glycosidase_sf"/>
</dbReference>
<organism evidence="2 3">
    <name type="scientific">Niabella ginsengisoli</name>
    <dbReference type="NCBI Taxonomy" id="522298"/>
    <lineage>
        <taxon>Bacteria</taxon>
        <taxon>Pseudomonadati</taxon>
        <taxon>Bacteroidota</taxon>
        <taxon>Chitinophagia</taxon>
        <taxon>Chitinophagales</taxon>
        <taxon>Chitinophagaceae</taxon>
        <taxon>Niabella</taxon>
    </lineage>
</organism>
<gene>
    <name evidence="2" type="ORF">MKP09_13085</name>
</gene>
<protein>
    <recommendedName>
        <fullName evidence="1">Alpha-L-rhamnosidase C-terminal domain-containing protein</fullName>
    </recommendedName>
</protein>
<evidence type="ECO:0000259" key="1">
    <source>
        <dbReference type="Pfam" id="PF17390"/>
    </source>
</evidence>
<dbReference type="InterPro" id="IPR016007">
    <property type="entry name" value="Alpha_rhamnosid"/>
</dbReference>
<dbReference type="EMBL" id="JAKWBL010000002">
    <property type="protein sequence ID" value="MCH5598772.1"/>
    <property type="molecule type" value="Genomic_DNA"/>
</dbReference>
<dbReference type="SUPFAM" id="SSF48208">
    <property type="entry name" value="Six-hairpin glycosidases"/>
    <property type="match status" value="1"/>
</dbReference>
<dbReference type="InterPro" id="IPR035398">
    <property type="entry name" value="Bac_rhamnosid_C"/>
</dbReference>
<evidence type="ECO:0000313" key="3">
    <source>
        <dbReference type="Proteomes" id="UP001202248"/>
    </source>
</evidence>
<accession>A0ABS9SKA3</accession>
<evidence type="ECO:0000313" key="2">
    <source>
        <dbReference type="EMBL" id="MCH5598772.1"/>
    </source>
</evidence>
<dbReference type="PANTHER" id="PTHR33307">
    <property type="entry name" value="ALPHA-RHAMNOSIDASE (EUROFUNG)"/>
    <property type="match status" value="1"/>
</dbReference>
<dbReference type="PANTHER" id="PTHR33307:SF6">
    <property type="entry name" value="ALPHA-RHAMNOSIDASE (EUROFUNG)-RELATED"/>
    <property type="match status" value="1"/>
</dbReference>
<feature type="domain" description="Alpha-L-rhamnosidase C-terminal" evidence="1">
    <location>
        <begin position="14"/>
        <end position="85"/>
    </location>
</feature>